<dbReference type="Proteomes" id="UP000238801">
    <property type="component" value="Unassembled WGS sequence"/>
</dbReference>
<evidence type="ECO:0000313" key="4">
    <source>
        <dbReference type="Proteomes" id="UP000238801"/>
    </source>
</evidence>
<sequence length="468" mass="48872">MRADLRRADPAAASEGLDAVKGGESWHQDGLPLLSPDRLGEVLASVADLILVIDEEGRVMGVTASSGLREAESWRGLDLRDALTRESVPKLEEALAALKAGKAPAPAEMNHPLRGGGQLCVRYGFHPLPEGGALLAGRDLGPIAELQSRLVEAQVAVEREYERLQSLDTRFRVLLSQVGDPILILAEGTGRIEDLNPAAATLIGTPREELQGAALSDVMGGVTASALSASEGMGVRASLSGERSVEVRATSFRAGGERLLLAVLSPEEAAPPRDRLTGSLRALWRAAPEGFVLTDARGIVVEASDGFLALIDASGAAEIRGRSLAGHLGRGQTDLKVLLDGAGRGGAVRGFATRLLAQTGRETPVEISATALDGEGPAFGFVLRDVARAERGGPAMGEDDAASVAGLVGNAPLREIVADTTDVVEKMCIETAVDLTGNNRVAAAEMLGLSRQSLYVKLRKYGLLNKGS</sequence>
<proteinExistence type="predicted"/>
<comment type="caution">
    <text evidence="3">The sequence shown here is derived from an EMBL/GenBank/DDBJ whole genome shotgun (WGS) entry which is preliminary data.</text>
</comment>
<dbReference type="AlphaFoldDB" id="A0A2T0X2W2"/>
<evidence type="ECO:0000256" key="1">
    <source>
        <dbReference type="SAM" id="MobiDB-lite"/>
    </source>
</evidence>
<accession>A0A2T0X2W2</accession>
<dbReference type="EMBL" id="PVTT01000002">
    <property type="protein sequence ID" value="PRY93235.1"/>
    <property type="molecule type" value="Genomic_DNA"/>
</dbReference>
<dbReference type="InterPro" id="IPR013656">
    <property type="entry name" value="PAS_4"/>
</dbReference>
<dbReference type="Pfam" id="PF08448">
    <property type="entry name" value="PAS_4"/>
    <property type="match status" value="1"/>
</dbReference>
<dbReference type="Pfam" id="PF13188">
    <property type="entry name" value="PAS_8"/>
    <property type="match status" value="1"/>
</dbReference>
<feature type="region of interest" description="Disordered" evidence="1">
    <location>
        <begin position="1"/>
        <end position="23"/>
    </location>
</feature>
<dbReference type="SMART" id="SM00091">
    <property type="entry name" value="PAS"/>
    <property type="match status" value="3"/>
</dbReference>
<dbReference type="OrthoDB" id="5499170at2"/>
<evidence type="ECO:0000259" key="2">
    <source>
        <dbReference type="PROSITE" id="PS50112"/>
    </source>
</evidence>
<evidence type="ECO:0000313" key="3">
    <source>
        <dbReference type="EMBL" id="PRY93235.1"/>
    </source>
</evidence>
<dbReference type="InterPro" id="IPR000014">
    <property type="entry name" value="PAS"/>
</dbReference>
<keyword evidence="4" id="KW-1185">Reference proteome</keyword>
<dbReference type="CDD" id="cd00130">
    <property type="entry name" value="PAS"/>
    <property type="match status" value="1"/>
</dbReference>
<dbReference type="InterPro" id="IPR002197">
    <property type="entry name" value="HTH_Fis"/>
</dbReference>
<dbReference type="InterPro" id="IPR035965">
    <property type="entry name" value="PAS-like_dom_sf"/>
</dbReference>
<dbReference type="RefSeq" id="WP_106160846.1">
    <property type="nucleotide sequence ID" value="NZ_PVTT01000002.1"/>
</dbReference>
<dbReference type="PROSITE" id="PS50112">
    <property type="entry name" value="PAS"/>
    <property type="match status" value="1"/>
</dbReference>
<protein>
    <submittedName>
        <fullName evidence="3">Transcriptional regulator PpsR</fullName>
    </submittedName>
</protein>
<dbReference type="Pfam" id="PF02954">
    <property type="entry name" value="HTH_8"/>
    <property type="match status" value="1"/>
</dbReference>
<dbReference type="Gene3D" id="1.20.5.430">
    <property type="match status" value="1"/>
</dbReference>
<dbReference type="Pfam" id="PF13426">
    <property type="entry name" value="PAS_9"/>
    <property type="match status" value="1"/>
</dbReference>
<reference evidence="3 4" key="1">
    <citation type="submission" date="2018-03" db="EMBL/GenBank/DDBJ databases">
        <title>Genomic Encyclopedia of Archaeal and Bacterial Type Strains, Phase II (KMG-II): from individual species to whole genera.</title>
        <authorList>
            <person name="Goeker M."/>
        </authorList>
    </citation>
    <scope>NUCLEOTIDE SEQUENCE [LARGE SCALE GENOMIC DNA]</scope>
    <source>
        <strain evidence="3 4">DSM 29318</strain>
    </source>
</reference>
<dbReference type="PRINTS" id="PR01590">
    <property type="entry name" value="HTHFIS"/>
</dbReference>
<dbReference type="SUPFAM" id="SSF55785">
    <property type="entry name" value="PYP-like sensor domain (PAS domain)"/>
    <property type="match status" value="2"/>
</dbReference>
<organism evidence="3 4">
    <name type="scientific">Hasllibacter halocynthiae</name>
    <dbReference type="NCBI Taxonomy" id="595589"/>
    <lineage>
        <taxon>Bacteria</taxon>
        <taxon>Pseudomonadati</taxon>
        <taxon>Pseudomonadota</taxon>
        <taxon>Alphaproteobacteria</taxon>
        <taxon>Rhodobacterales</taxon>
        <taxon>Roseobacteraceae</taxon>
        <taxon>Hasllibacter</taxon>
    </lineage>
</organism>
<dbReference type="SUPFAM" id="SSF46689">
    <property type="entry name" value="Homeodomain-like"/>
    <property type="match status" value="1"/>
</dbReference>
<dbReference type="NCBIfam" id="TIGR02040">
    <property type="entry name" value="PpsR-CrtJ"/>
    <property type="match status" value="1"/>
</dbReference>
<dbReference type="InterPro" id="IPR011785">
    <property type="entry name" value="Tscrpt_reg_PpsR-CrtJ"/>
</dbReference>
<name>A0A2T0X2W2_9RHOB</name>
<dbReference type="InterPro" id="IPR009057">
    <property type="entry name" value="Homeodomain-like_sf"/>
</dbReference>
<dbReference type="Gene3D" id="3.30.450.20">
    <property type="entry name" value="PAS domain"/>
    <property type="match status" value="3"/>
</dbReference>
<feature type="domain" description="PAS" evidence="2">
    <location>
        <begin position="167"/>
        <end position="212"/>
    </location>
</feature>
<gene>
    <name evidence="3" type="ORF">BCF33_2102</name>
</gene>
<dbReference type="GO" id="GO:0043565">
    <property type="term" value="F:sequence-specific DNA binding"/>
    <property type="evidence" value="ECO:0007669"/>
    <property type="project" value="InterPro"/>
</dbReference>
<dbReference type="Gene3D" id="1.10.10.60">
    <property type="entry name" value="Homeodomain-like"/>
    <property type="match status" value="1"/>
</dbReference>